<dbReference type="GO" id="GO:0009252">
    <property type="term" value="P:peptidoglycan biosynthetic process"/>
    <property type="evidence" value="ECO:0007669"/>
    <property type="project" value="UniProtKB-UniPathway"/>
</dbReference>
<evidence type="ECO:0000313" key="18">
    <source>
        <dbReference type="Proteomes" id="UP000007969"/>
    </source>
</evidence>
<dbReference type="InterPro" id="IPR012907">
    <property type="entry name" value="Peptidase_S11_C"/>
</dbReference>
<dbReference type="GO" id="GO:0008360">
    <property type="term" value="P:regulation of cell shape"/>
    <property type="evidence" value="ECO:0007669"/>
    <property type="project" value="UniProtKB-KW"/>
</dbReference>
<reference evidence="18" key="1">
    <citation type="submission" date="2005-09" db="EMBL/GenBank/DDBJ databases">
        <title>Complete genome sequence of Clostridium kluyveri and comparative genomics of Clostridia species.</title>
        <authorList>
            <person name="Inui M."/>
            <person name="Nonaka H."/>
            <person name="Shinoda Y."/>
            <person name="Ikenaga Y."/>
            <person name="Abe M."/>
            <person name="Naito K."/>
            <person name="Vertes A.A."/>
            <person name="Yukawa H."/>
        </authorList>
    </citation>
    <scope>NUCLEOTIDE SEQUENCE [LARGE SCALE GENOMIC DNA]</scope>
    <source>
        <strain evidence="18">NBRC 12016</strain>
    </source>
</reference>
<evidence type="ECO:0000256" key="12">
    <source>
        <dbReference type="PIRSR" id="PIRSR618044-1"/>
    </source>
</evidence>
<keyword evidence="6" id="KW-0732">Signal</keyword>
<dbReference type="PANTHER" id="PTHR21581">
    <property type="entry name" value="D-ALANYL-D-ALANINE CARBOXYPEPTIDASE"/>
    <property type="match status" value="1"/>
</dbReference>
<proteinExistence type="inferred from homology"/>
<keyword evidence="8" id="KW-0133">Cell shape</keyword>
<keyword evidence="9" id="KW-0573">Peptidoglycan synthesis</keyword>
<feature type="binding site" evidence="13">
    <location>
        <position position="237"/>
    </location>
    <ligand>
        <name>substrate</name>
    </ligand>
</feature>
<dbReference type="KEGG" id="ckr:CKR_0800"/>
<evidence type="ECO:0000256" key="6">
    <source>
        <dbReference type="ARBA" id="ARBA00022729"/>
    </source>
</evidence>
<evidence type="ECO:0000256" key="7">
    <source>
        <dbReference type="ARBA" id="ARBA00022801"/>
    </source>
</evidence>
<keyword evidence="15" id="KW-0472">Membrane</keyword>
<evidence type="ECO:0000256" key="13">
    <source>
        <dbReference type="PIRSR" id="PIRSR618044-2"/>
    </source>
</evidence>
<keyword evidence="15" id="KW-0812">Transmembrane</keyword>
<evidence type="ECO:0000256" key="11">
    <source>
        <dbReference type="ARBA" id="ARBA00034000"/>
    </source>
</evidence>
<feature type="active site" description="Proton acceptor" evidence="12">
    <location>
        <position position="71"/>
    </location>
</feature>
<keyword evidence="10" id="KW-0961">Cell wall biogenesis/degradation</keyword>
<dbReference type="InterPro" id="IPR018044">
    <property type="entry name" value="Peptidase_S11"/>
</dbReference>
<dbReference type="GO" id="GO:0071555">
    <property type="term" value="P:cell wall organization"/>
    <property type="evidence" value="ECO:0007669"/>
    <property type="project" value="UniProtKB-KW"/>
</dbReference>
<dbReference type="Pfam" id="PF07943">
    <property type="entry name" value="PBP5_C"/>
    <property type="match status" value="1"/>
</dbReference>
<comment type="catalytic activity">
    <reaction evidence="11">
        <text>Preferential cleavage: (Ac)2-L-Lys-D-Ala-|-D-Ala. Also transpeptidation of peptidyl-alanyl moieties that are N-acyl substituents of D-alanine.</text>
        <dbReference type="EC" id="3.4.16.4"/>
    </reaction>
</comment>
<evidence type="ECO:0000256" key="15">
    <source>
        <dbReference type="SAM" id="Phobius"/>
    </source>
</evidence>
<dbReference type="PANTHER" id="PTHR21581:SF33">
    <property type="entry name" value="D-ALANYL-D-ALANINE CARBOXYPEPTIDASE DACB"/>
    <property type="match status" value="1"/>
</dbReference>
<evidence type="ECO:0000259" key="16">
    <source>
        <dbReference type="SMART" id="SM00936"/>
    </source>
</evidence>
<dbReference type="AlphaFoldDB" id="B9E026"/>
<comment type="pathway">
    <text evidence="1">Cell wall biogenesis; peptidoglycan biosynthesis.</text>
</comment>
<keyword evidence="15" id="KW-1133">Transmembrane helix</keyword>
<dbReference type="SUPFAM" id="SSF56601">
    <property type="entry name" value="beta-lactamase/transpeptidase-like"/>
    <property type="match status" value="1"/>
</dbReference>
<feature type="active site" evidence="12">
    <location>
        <position position="123"/>
    </location>
</feature>
<feature type="transmembrane region" description="Helical" evidence="15">
    <location>
        <begin position="390"/>
        <end position="412"/>
    </location>
</feature>
<dbReference type="Proteomes" id="UP000007969">
    <property type="component" value="Chromosome"/>
</dbReference>
<dbReference type="Gene3D" id="3.40.710.10">
    <property type="entry name" value="DD-peptidase/beta-lactamase superfamily"/>
    <property type="match status" value="1"/>
</dbReference>
<evidence type="ECO:0000256" key="9">
    <source>
        <dbReference type="ARBA" id="ARBA00022984"/>
    </source>
</evidence>
<keyword evidence="5" id="KW-0645">Protease</keyword>
<dbReference type="GO" id="GO:0006508">
    <property type="term" value="P:proteolysis"/>
    <property type="evidence" value="ECO:0007669"/>
    <property type="project" value="UniProtKB-KW"/>
</dbReference>
<dbReference type="SMART" id="SM00936">
    <property type="entry name" value="PBP5_C"/>
    <property type="match status" value="1"/>
</dbReference>
<sequence length="415" mass="46140">MIILKEEKMKKIVTFILFFLIICYINPYNVYATQTLPSVSADSAVILDATTGEVLYAKNPDSAYPPASTTKIMTALLTLENTNLNDKVTVGKNPPLVDGTRIGLYEGEELTVKDLLYGLLLASANDCAEALAEHIGNGSSEKFAIEMNKKAHELGAYNTNFVNPSGLFDEKHKTSAKDLALIMKELCKNPEYSKIATTLYYTIPPTNKSPKERGVWNENKLIQPNSTYYYSGCEGGKTGYTTQSLHSYVSAATRNGQRLIVALVHDKNKTFFPDSISLFNFGFDNFSLVKLYSKGDLVTTYNKNNISVPLTAASDFYYVKNKDDAAVPSFTLKNSNLSVKFFNTGEVVEEATISFKGKNIGKLDLLSSSSHYEKQTMASAHIENIIKNKYIIFISIMFILTLIVSFTIRRFVISK</sequence>
<evidence type="ECO:0000256" key="3">
    <source>
        <dbReference type="ARBA" id="ARBA00012448"/>
    </source>
</evidence>
<evidence type="ECO:0000256" key="10">
    <source>
        <dbReference type="ARBA" id="ARBA00023316"/>
    </source>
</evidence>
<dbReference type="EC" id="3.4.16.4" evidence="3"/>
<dbReference type="PRINTS" id="PR00725">
    <property type="entry name" value="DADACBPTASE1"/>
</dbReference>
<evidence type="ECO:0000256" key="8">
    <source>
        <dbReference type="ARBA" id="ARBA00022960"/>
    </source>
</evidence>
<keyword evidence="7" id="KW-0378">Hydrolase</keyword>
<keyword evidence="4" id="KW-0121">Carboxypeptidase</keyword>
<evidence type="ECO:0000256" key="4">
    <source>
        <dbReference type="ARBA" id="ARBA00022645"/>
    </source>
</evidence>
<protein>
    <recommendedName>
        <fullName evidence="3">serine-type D-Ala-D-Ala carboxypeptidase</fullName>
        <ecNumber evidence="3">3.4.16.4</ecNumber>
    </recommendedName>
</protein>
<dbReference type="Pfam" id="PF00768">
    <property type="entry name" value="Peptidase_S11"/>
    <property type="match status" value="1"/>
</dbReference>
<accession>B9E026</accession>
<evidence type="ECO:0000256" key="5">
    <source>
        <dbReference type="ARBA" id="ARBA00022670"/>
    </source>
</evidence>
<dbReference type="InterPro" id="IPR001967">
    <property type="entry name" value="Peptidase_S11_N"/>
</dbReference>
<evidence type="ECO:0000256" key="14">
    <source>
        <dbReference type="RuleBase" id="RU004016"/>
    </source>
</evidence>
<dbReference type="GO" id="GO:0009002">
    <property type="term" value="F:serine-type D-Ala-D-Ala carboxypeptidase activity"/>
    <property type="evidence" value="ECO:0007669"/>
    <property type="project" value="UniProtKB-EC"/>
</dbReference>
<feature type="domain" description="Peptidase S11 D-Ala-D-Ala carboxypeptidase A C-terminal" evidence="16">
    <location>
        <begin position="286"/>
        <end position="373"/>
    </location>
</feature>
<feature type="active site" description="Acyl-ester intermediate" evidence="12">
    <location>
        <position position="68"/>
    </location>
</feature>
<gene>
    <name evidence="17" type="ordered locus">CKR_0800</name>
</gene>
<evidence type="ECO:0000256" key="2">
    <source>
        <dbReference type="ARBA" id="ARBA00007164"/>
    </source>
</evidence>
<dbReference type="HOGENOM" id="CLU_027070_7_3_9"/>
<evidence type="ECO:0000313" key="17">
    <source>
        <dbReference type="EMBL" id="BAH05851.1"/>
    </source>
</evidence>
<comment type="similarity">
    <text evidence="2 14">Belongs to the peptidase S11 family.</text>
</comment>
<organism evidence="17 18">
    <name type="scientific">Clostridium kluyveri (strain NBRC 12016)</name>
    <dbReference type="NCBI Taxonomy" id="583346"/>
    <lineage>
        <taxon>Bacteria</taxon>
        <taxon>Bacillati</taxon>
        <taxon>Bacillota</taxon>
        <taxon>Clostridia</taxon>
        <taxon>Eubacteriales</taxon>
        <taxon>Clostridiaceae</taxon>
        <taxon>Clostridium</taxon>
    </lineage>
</organism>
<dbReference type="UniPathway" id="UPA00219"/>
<name>B9E026_CLOK1</name>
<dbReference type="InterPro" id="IPR012338">
    <property type="entry name" value="Beta-lactam/transpept-like"/>
</dbReference>
<evidence type="ECO:0000256" key="1">
    <source>
        <dbReference type="ARBA" id="ARBA00004752"/>
    </source>
</evidence>
<dbReference type="EMBL" id="AP009049">
    <property type="protein sequence ID" value="BAH05851.1"/>
    <property type="molecule type" value="Genomic_DNA"/>
</dbReference>